<dbReference type="PROSITE" id="PS50072">
    <property type="entry name" value="CSA_PPIASE_2"/>
    <property type="match status" value="1"/>
</dbReference>
<feature type="domain" description="PPIase cyclophilin-type" evidence="5">
    <location>
        <begin position="64"/>
        <end position="261"/>
    </location>
</feature>
<evidence type="ECO:0000256" key="3">
    <source>
        <dbReference type="ARBA" id="ARBA00023235"/>
    </source>
</evidence>
<feature type="chain" id="PRO_5014639499" description="peptidylprolyl isomerase" evidence="4">
    <location>
        <begin position="24"/>
        <end position="295"/>
    </location>
</feature>
<evidence type="ECO:0000313" key="6">
    <source>
        <dbReference type="EMBL" id="PLR28340.1"/>
    </source>
</evidence>
<dbReference type="RefSeq" id="WP_101716463.1">
    <property type="nucleotide sequence ID" value="NZ_PJRS01000009.1"/>
</dbReference>
<dbReference type="CDD" id="cd00317">
    <property type="entry name" value="cyclophilin"/>
    <property type="match status" value="1"/>
</dbReference>
<keyword evidence="3 6" id="KW-0413">Isomerase</keyword>
<sequence>MRLPIVSAVALLAAAAVVPAAQAAPKAKRAKTAAAAVAAPAGPRESDWRTPAPDTVMVIDSTKGRILVELVPEVAPAHVARLQELTREGVYDRRTFFRVIDRFMAQTGDPEDTGQGASSKPNLKAEFTFRRDQALPFVVAASPAGTEVGFLRSLPVVSQALSWNTMTSDKKVAAWGTYCPGVLGMARDDAPDSANSQFFLMRQPYPSLDKRYTAFGRVISGLEVVRAIKTGEPVPDPQDEMTRVRLLSDIPEAERPKVRVIDPNGAWFRGQIAAVRRAKGADFSVCDLEVPVSVQ</sequence>
<evidence type="ECO:0000256" key="2">
    <source>
        <dbReference type="ARBA" id="ARBA00023110"/>
    </source>
</evidence>
<comment type="caution">
    <text evidence="6">The sequence shown here is derived from an EMBL/GenBank/DDBJ whole genome shotgun (WGS) entry which is preliminary data.</text>
</comment>
<feature type="signal peptide" evidence="4">
    <location>
        <begin position="1"/>
        <end position="23"/>
    </location>
</feature>
<accession>A0A2N5DQK4</accession>
<protein>
    <recommendedName>
        <fullName evidence="1">peptidylprolyl isomerase</fullName>
        <ecNumber evidence="1">5.2.1.8</ecNumber>
    </recommendedName>
</protein>
<dbReference type="Proteomes" id="UP000234479">
    <property type="component" value="Unassembled WGS sequence"/>
</dbReference>
<dbReference type="OrthoDB" id="9807797at2"/>
<dbReference type="InterPro" id="IPR044666">
    <property type="entry name" value="Cyclophilin_A-like"/>
</dbReference>
<evidence type="ECO:0000259" key="5">
    <source>
        <dbReference type="PROSITE" id="PS50072"/>
    </source>
</evidence>
<gene>
    <name evidence="6" type="ORF">SGCZBJ_02520</name>
</gene>
<keyword evidence="7" id="KW-1185">Reference proteome</keyword>
<dbReference type="EC" id="5.2.1.8" evidence="1"/>
<dbReference type="AlphaFoldDB" id="A0A2N5DQK4"/>
<dbReference type="PANTHER" id="PTHR45625">
    <property type="entry name" value="PEPTIDYL-PROLYL CIS-TRANS ISOMERASE-RELATED"/>
    <property type="match status" value="1"/>
</dbReference>
<proteinExistence type="predicted"/>
<dbReference type="InterPro" id="IPR029000">
    <property type="entry name" value="Cyclophilin-like_dom_sf"/>
</dbReference>
<dbReference type="SUPFAM" id="SSF50891">
    <property type="entry name" value="Cyclophilin-like"/>
    <property type="match status" value="1"/>
</dbReference>
<keyword evidence="4" id="KW-0732">Signal</keyword>
<dbReference type="Gene3D" id="2.40.100.10">
    <property type="entry name" value="Cyclophilin-like"/>
    <property type="match status" value="1"/>
</dbReference>
<evidence type="ECO:0000313" key="7">
    <source>
        <dbReference type="Proteomes" id="UP000234479"/>
    </source>
</evidence>
<dbReference type="PANTHER" id="PTHR45625:SF4">
    <property type="entry name" value="PEPTIDYLPROLYL ISOMERASE DOMAIN AND WD REPEAT-CONTAINING PROTEIN 1"/>
    <property type="match status" value="1"/>
</dbReference>
<keyword evidence="2" id="KW-0697">Rotamase</keyword>
<dbReference type="InterPro" id="IPR002130">
    <property type="entry name" value="Cyclophilin-type_PPIase_dom"/>
</dbReference>
<dbReference type="EMBL" id="PJRS01000009">
    <property type="protein sequence ID" value="PLR28340.1"/>
    <property type="molecule type" value="Genomic_DNA"/>
</dbReference>
<dbReference type="Pfam" id="PF00160">
    <property type="entry name" value="Pro_isomerase"/>
    <property type="match status" value="1"/>
</dbReference>
<reference evidence="6 7" key="1">
    <citation type="submission" date="2017-12" db="EMBL/GenBank/DDBJ databases">
        <title>The genome sequence of Caulobacter sp. 410.</title>
        <authorList>
            <person name="Gao J."/>
            <person name="Mao X."/>
            <person name="Sun J."/>
        </authorList>
    </citation>
    <scope>NUCLEOTIDE SEQUENCE [LARGE SCALE GENOMIC DNA]</scope>
    <source>
        <strain evidence="6 7">410</strain>
    </source>
</reference>
<dbReference type="GO" id="GO:0003755">
    <property type="term" value="F:peptidyl-prolyl cis-trans isomerase activity"/>
    <property type="evidence" value="ECO:0007669"/>
    <property type="project" value="UniProtKB-KW"/>
</dbReference>
<evidence type="ECO:0000256" key="4">
    <source>
        <dbReference type="SAM" id="SignalP"/>
    </source>
</evidence>
<name>A0A2N5DQK4_9CAUL</name>
<evidence type="ECO:0000256" key="1">
    <source>
        <dbReference type="ARBA" id="ARBA00013194"/>
    </source>
</evidence>
<organism evidence="6 7">
    <name type="scientific">Caulobacter zeae</name>
    <dbReference type="NCBI Taxonomy" id="2055137"/>
    <lineage>
        <taxon>Bacteria</taxon>
        <taxon>Pseudomonadati</taxon>
        <taxon>Pseudomonadota</taxon>
        <taxon>Alphaproteobacteria</taxon>
        <taxon>Caulobacterales</taxon>
        <taxon>Caulobacteraceae</taxon>
        <taxon>Caulobacter</taxon>
    </lineage>
</organism>